<dbReference type="PROSITE" id="PS51007">
    <property type="entry name" value="CYTC"/>
    <property type="match status" value="1"/>
</dbReference>
<dbReference type="Gene3D" id="1.10.760.10">
    <property type="entry name" value="Cytochrome c-like domain"/>
    <property type="match status" value="1"/>
</dbReference>
<dbReference type="InterPro" id="IPR009056">
    <property type="entry name" value="Cyt_c-like_dom"/>
</dbReference>
<dbReference type="AlphaFoldDB" id="A0A6I6JVK7"/>
<feature type="compositionally biased region" description="Polar residues" evidence="5">
    <location>
        <begin position="65"/>
        <end position="78"/>
    </location>
</feature>
<evidence type="ECO:0000256" key="5">
    <source>
        <dbReference type="SAM" id="MobiDB-lite"/>
    </source>
</evidence>
<dbReference type="GO" id="GO:0020037">
    <property type="term" value="F:heme binding"/>
    <property type="evidence" value="ECO:0007669"/>
    <property type="project" value="InterPro"/>
</dbReference>
<evidence type="ECO:0000313" key="8">
    <source>
        <dbReference type="EMBL" id="QGY45339.1"/>
    </source>
</evidence>
<dbReference type="PANTHER" id="PTHR39425">
    <property type="entry name" value="LIPOPROTEIN CYTOCHROME C"/>
    <property type="match status" value="1"/>
</dbReference>
<evidence type="ECO:0000259" key="7">
    <source>
        <dbReference type="PROSITE" id="PS51007"/>
    </source>
</evidence>
<keyword evidence="6" id="KW-0472">Membrane</keyword>
<feature type="region of interest" description="Disordered" evidence="5">
    <location>
        <begin position="65"/>
        <end position="111"/>
    </location>
</feature>
<dbReference type="EMBL" id="CP046401">
    <property type="protein sequence ID" value="QGY45339.1"/>
    <property type="molecule type" value="Genomic_DNA"/>
</dbReference>
<dbReference type="InterPro" id="IPR036280">
    <property type="entry name" value="Multihaem_cyt_sf"/>
</dbReference>
<name>A0A6I6JVK7_9BACT</name>
<gene>
    <name evidence="8" type="ORF">GM418_17155</name>
</gene>
<dbReference type="SUPFAM" id="SSF46626">
    <property type="entry name" value="Cytochrome c"/>
    <property type="match status" value="1"/>
</dbReference>
<evidence type="ECO:0000256" key="1">
    <source>
        <dbReference type="ARBA" id="ARBA00022617"/>
    </source>
</evidence>
<evidence type="ECO:0000256" key="4">
    <source>
        <dbReference type="PROSITE-ProRule" id="PRU00433"/>
    </source>
</evidence>
<dbReference type="PANTHER" id="PTHR39425:SF1">
    <property type="entry name" value="CYTOCHROME C7-LIKE DOMAIN-CONTAINING PROTEIN"/>
    <property type="match status" value="1"/>
</dbReference>
<evidence type="ECO:0000313" key="9">
    <source>
        <dbReference type="Proteomes" id="UP000428260"/>
    </source>
</evidence>
<sequence>MFYWTGLCFNAKLDRMRNFFRGRLGTKKVSFRILLVVLIIPFFYVKFAYSQDDSALVLESSTVAEQPDDTTGSQNSENEAIIPEKDSAHLSETDSAASGHEETTATPGEIDHAVSEGHEIDEVKRGERFFRGLLPFRSESQSCVSCHNIRQVDTLNWNPSAHDIAVKYAHMDFAAFQNAVMNPTGVKIQASHQNFELTEDDLRTVKSFLDNMAAEGPGTSKPSYNNLILFLFLGLLLTWAIIELIFLKKIKWKFIPVILLIGAFGWQIKMIVTDAIRLGRQENYAPDQPVKFSHAVHVGENGIDCMYCHTTVEQGKSAGIPAANLCMNCHIIIREGTNSGKFEISKVVEANETGQPIEWTRIHNLPDHVFFSHAVHVGSAQLDCATCHGPVEEMDIMRQHSDLSMGWCINCHRETQVNFEENDYYDQYIKLHEDLKAGRIDTITAEDIGANDCMRCHY</sequence>
<proteinExistence type="predicted"/>
<evidence type="ECO:0000256" key="3">
    <source>
        <dbReference type="ARBA" id="ARBA00023004"/>
    </source>
</evidence>
<feature type="transmembrane region" description="Helical" evidence="6">
    <location>
        <begin position="254"/>
        <end position="272"/>
    </location>
</feature>
<feature type="compositionally biased region" description="Basic and acidic residues" evidence="5">
    <location>
        <begin position="82"/>
        <end position="92"/>
    </location>
</feature>
<evidence type="ECO:0000256" key="2">
    <source>
        <dbReference type="ARBA" id="ARBA00022723"/>
    </source>
</evidence>
<keyword evidence="6" id="KW-0812">Transmembrane</keyword>
<dbReference type="KEGG" id="mcos:GM418_17155"/>
<keyword evidence="6" id="KW-1133">Transmembrane helix</keyword>
<dbReference type="Pfam" id="PF14522">
    <property type="entry name" value="Cytochrome_C7"/>
    <property type="match status" value="1"/>
</dbReference>
<feature type="transmembrane region" description="Helical" evidence="6">
    <location>
        <begin position="227"/>
        <end position="247"/>
    </location>
</feature>
<feature type="domain" description="Cytochrome c" evidence="7">
    <location>
        <begin position="121"/>
        <end position="213"/>
    </location>
</feature>
<dbReference type="SUPFAM" id="SSF48695">
    <property type="entry name" value="Multiheme cytochromes"/>
    <property type="match status" value="1"/>
</dbReference>
<feature type="compositionally biased region" description="Basic and acidic residues" evidence="5">
    <location>
        <begin position="99"/>
        <end position="111"/>
    </location>
</feature>
<keyword evidence="1 4" id="KW-0349">Heme</keyword>
<keyword evidence="3 4" id="KW-0408">Iron</keyword>
<dbReference type="GO" id="GO:0046872">
    <property type="term" value="F:metal ion binding"/>
    <property type="evidence" value="ECO:0007669"/>
    <property type="project" value="UniProtKB-KW"/>
</dbReference>
<dbReference type="Gene3D" id="3.90.10.10">
    <property type="entry name" value="Cytochrome C3"/>
    <property type="match status" value="2"/>
</dbReference>
<dbReference type="InterPro" id="IPR036909">
    <property type="entry name" value="Cyt_c-like_dom_sf"/>
</dbReference>
<reference evidence="8 9" key="1">
    <citation type="submission" date="2019-11" db="EMBL/GenBank/DDBJ databases">
        <authorList>
            <person name="Zheng R.K."/>
            <person name="Sun C.M."/>
        </authorList>
    </citation>
    <scope>NUCLEOTIDE SEQUENCE [LARGE SCALE GENOMIC DNA]</scope>
    <source>
        <strain evidence="8 9">WC007</strain>
    </source>
</reference>
<accession>A0A6I6JVK7</accession>
<dbReference type="CDD" id="cd08168">
    <property type="entry name" value="Cytochrom_C3"/>
    <property type="match status" value="1"/>
</dbReference>
<dbReference type="InterPro" id="IPR029467">
    <property type="entry name" value="Cyt_c7-like"/>
</dbReference>
<evidence type="ECO:0000256" key="6">
    <source>
        <dbReference type="SAM" id="Phobius"/>
    </source>
</evidence>
<dbReference type="Proteomes" id="UP000428260">
    <property type="component" value="Chromosome"/>
</dbReference>
<keyword evidence="2 4" id="KW-0479">Metal-binding</keyword>
<organism evidence="8 9">
    <name type="scientific">Maribellus comscasis</name>
    <dbReference type="NCBI Taxonomy" id="2681766"/>
    <lineage>
        <taxon>Bacteria</taxon>
        <taxon>Pseudomonadati</taxon>
        <taxon>Bacteroidota</taxon>
        <taxon>Bacteroidia</taxon>
        <taxon>Marinilabiliales</taxon>
        <taxon>Prolixibacteraceae</taxon>
        <taxon>Maribellus</taxon>
    </lineage>
</organism>
<feature type="transmembrane region" description="Helical" evidence="6">
    <location>
        <begin position="29"/>
        <end position="49"/>
    </location>
</feature>
<dbReference type="GO" id="GO:0009055">
    <property type="term" value="F:electron transfer activity"/>
    <property type="evidence" value="ECO:0007669"/>
    <property type="project" value="InterPro"/>
</dbReference>
<keyword evidence="9" id="KW-1185">Reference proteome</keyword>
<protein>
    <recommendedName>
        <fullName evidence="7">Cytochrome c domain-containing protein</fullName>
    </recommendedName>
</protein>